<evidence type="ECO:0000259" key="12">
    <source>
        <dbReference type="PROSITE" id="PS50110"/>
    </source>
</evidence>
<sequence length="1163" mass="127360">MDAWRSPKLLSWLVLAAGGALALAAGLWQKRVNDEVVSGRFERLVVQTAEQVQDRLQLYEYGLRAARGAVIAAGGEAITRESFQRYARSRDIQSEFPGARGFGFVRRVSVEQEAAFLARARADGWPDFTIRQLAPHQGERYVIQYVEPVELNQEAIGLDIASETNRREAAELASRTGEPTLTGPITLVQASGKKQRSFLLLLAVYGGVETPLTVAERRNEVFGWAYTPLVTDEVLQDFDYADGQFTLALYDRAPGGVPERFFSSLGWSPAPPGALVKEVGASVFGRIWTVQVQALPPFFLGLNLRNPLALTGTVAATALLLAVLTHVYQLGAGRARVAGLQRARMAAIVENSTDAIVGQTLDGTVREWNPAAQRMFGYTVAEAVGRTVRHLIVPDDRADEETAMLERVGRGQSVAGFDTVRRRRDGRMLDVSVSVAPIRLDSGEIIGVAKTLRDISDRKSAEAEILQLNATLEQQVAQRTAELRQMAARERAILTSAGSAIIAVDNDGIVTMFNPAAEAMLGCRADEVVGKVSALVFHDPEELRQRGEVLARKLGRPVDAAELMTGPARDGDIVRSEWTYVRRDGTRLPVLLTLSALREGSGETLGFIGVATDLSDRARLQQELLDVNRALTERSAQAEAATRAKSEFLANMSHEIRTPMNAIVGLTEMMRRDVKDPVLRDRLDKMSDASRHLLAIINNVLDLSKIEAGRLVLEQVEFELSDVLENTCALVIEDARRKGLEVVIDIDDVPRRLVGDPIRLGQALLNLLSNAVKFTPAGFVVLRCLLADGTQGEQMLRFEVTDSGVGISPAVIDKLFRPFEQADTSTTRRYGGSGLGLAITRQLADLMGGHAGARSREGRGSTFWFTARFAPAPRVDEPSSTGVAVRCLMLDDLPATAQAVASMLERLGVQADQATRLDEAAHLLLQAQRRGRPYELLVWDADLAPLPPALRKLQHDQPAVVFTTIRNADAWRPALRGLSRAQVLEKPLTLRVLENAIRALQAKRSGPDGQAAADDEADDHGARRPFEHRRVLVAEDNPVNQMVAVDQLRSLGLEVDVAENGAKALDCARRQRYDLILMDLHMPEMDGLEATRAIRRLPSHASTPILAMTASAFGEDRSASLAAGMDDHISKPVETQVLVRTLERWLHPPPQRPGRIASRRSPR</sequence>
<protein>
    <recommendedName>
        <fullName evidence="3">histidine kinase</fullName>
        <ecNumber evidence="3">2.7.13.3</ecNumber>
    </recommendedName>
</protein>
<dbReference type="CDD" id="cd00130">
    <property type="entry name" value="PAS"/>
    <property type="match status" value="2"/>
</dbReference>
<dbReference type="InterPro" id="IPR013767">
    <property type="entry name" value="PAS_fold"/>
</dbReference>
<dbReference type="Gene3D" id="3.40.50.2300">
    <property type="match status" value="2"/>
</dbReference>
<dbReference type="InterPro" id="IPR003661">
    <property type="entry name" value="HisK_dim/P_dom"/>
</dbReference>
<dbReference type="InterPro" id="IPR036890">
    <property type="entry name" value="HATPase_C_sf"/>
</dbReference>
<evidence type="ECO:0000256" key="3">
    <source>
        <dbReference type="ARBA" id="ARBA00012438"/>
    </source>
</evidence>
<dbReference type="InterPro" id="IPR036097">
    <property type="entry name" value="HisK_dim/P_sf"/>
</dbReference>
<dbReference type="PROSITE" id="PS50109">
    <property type="entry name" value="HIS_KIN"/>
    <property type="match status" value="1"/>
</dbReference>
<dbReference type="SUPFAM" id="SSF55874">
    <property type="entry name" value="ATPase domain of HSP90 chaperone/DNA topoisomerase II/histidine kinase"/>
    <property type="match status" value="1"/>
</dbReference>
<dbReference type="PROSITE" id="PS50839">
    <property type="entry name" value="CHASE"/>
    <property type="match status" value="1"/>
</dbReference>
<dbReference type="PROSITE" id="PS50112">
    <property type="entry name" value="PAS"/>
    <property type="match status" value="2"/>
</dbReference>
<evidence type="ECO:0000256" key="10">
    <source>
        <dbReference type="SAM" id="MobiDB-lite"/>
    </source>
</evidence>
<gene>
    <name evidence="16" type="ORF">M8A51_14150</name>
</gene>
<evidence type="ECO:0000256" key="7">
    <source>
        <dbReference type="ARBA" id="ARBA00023136"/>
    </source>
</evidence>
<keyword evidence="5" id="KW-0812">Transmembrane</keyword>
<keyword evidence="7" id="KW-0472">Membrane</keyword>
<reference evidence="16" key="1">
    <citation type="submission" date="2022-05" db="EMBL/GenBank/DDBJ databases">
        <title>Schlegelella sp. nov., isolated from mangrove soil.</title>
        <authorList>
            <person name="Liu Y."/>
            <person name="Ge X."/>
            <person name="Liu W."/>
        </authorList>
    </citation>
    <scope>NUCLEOTIDE SEQUENCE</scope>
    <source>
        <strain evidence="16">S2-27</strain>
    </source>
</reference>
<feature type="region of interest" description="Disordered" evidence="10">
    <location>
        <begin position="1003"/>
        <end position="1023"/>
    </location>
</feature>
<comment type="catalytic activity">
    <reaction evidence="1">
        <text>ATP + protein L-histidine = ADP + protein N-phospho-L-histidine.</text>
        <dbReference type="EC" id="2.7.13.3"/>
    </reaction>
</comment>
<dbReference type="InterPro" id="IPR035965">
    <property type="entry name" value="PAS-like_dom_sf"/>
</dbReference>
<dbReference type="Pfam" id="PF03924">
    <property type="entry name" value="CHASE"/>
    <property type="match status" value="1"/>
</dbReference>
<dbReference type="PROSITE" id="PS50113">
    <property type="entry name" value="PAC"/>
    <property type="match status" value="2"/>
</dbReference>
<feature type="domain" description="PAS" evidence="13">
    <location>
        <begin position="486"/>
        <end position="557"/>
    </location>
</feature>
<keyword evidence="9" id="KW-0175">Coiled coil</keyword>
<evidence type="ECO:0000256" key="4">
    <source>
        <dbReference type="ARBA" id="ARBA00022553"/>
    </source>
</evidence>
<dbReference type="SUPFAM" id="SSF55785">
    <property type="entry name" value="PYP-like sensor domain (PAS domain)"/>
    <property type="match status" value="2"/>
</dbReference>
<dbReference type="PANTHER" id="PTHR45339">
    <property type="entry name" value="HYBRID SIGNAL TRANSDUCTION HISTIDINE KINASE J"/>
    <property type="match status" value="1"/>
</dbReference>
<keyword evidence="6" id="KW-1133">Transmembrane helix</keyword>
<feature type="domain" description="Response regulatory" evidence="12">
    <location>
        <begin position="886"/>
        <end position="1001"/>
    </location>
</feature>
<dbReference type="PRINTS" id="PR00344">
    <property type="entry name" value="BCTRLSENSOR"/>
</dbReference>
<dbReference type="Pfam" id="PF00989">
    <property type="entry name" value="PAS"/>
    <property type="match status" value="2"/>
</dbReference>
<dbReference type="InterPro" id="IPR001610">
    <property type="entry name" value="PAC"/>
</dbReference>
<feature type="domain" description="Response regulatory" evidence="12">
    <location>
        <begin position="1030"/>
        <end position="1146"/>
    </location>
</feature>
<feature type="domain" description="CHASE" evidence="15">
    <location>
        <begin position="74"/>
        <end position="223"/>
    </location>
</feature>
<dbReference type="InterPro" id="IPR005467">
    <property type="entry name" value="His_kinase_dom"/>
</dbReference>
<evidence type="ECO:0000313" key="17">
    <source>
        <dbReference type="Proteomes" id="UP001165541"/>
    </source>
</evidence>
<dbReference type="SUPFAM" id="SSF52172">
    <property type="entry name" value="CheY-like"/>
    <property type="match status" value="2"/>
</dbReference>
<dbReference type="SMART" id="SM00086">
    <property type="entry name" value="PAC"/>
    <property type="match status" value="2"/>
</dbReference>
<dbReference type="RefSeq" id="WP_251779120.1">
    <property type="nucleotide sequence ID" value="NZ_JAMKFE010000008.1"/>
</dbReference>
<dbReference type="SMART" id="SM00448">
    <property type="entry name" value="REC"/>
    <property type="match status" value="2"/>
</dbReference>
<name>A0ABT0YPK3_9BURK</name>
<feature type="domain" description="PAS" evidence="13">
    <location>
        <begin position="341"/>
        <end position="412"/>
    </location>
</feature>
<keyword evidence="17" id="KW-1185">Reference proteome</keyword>
<dbReference type="InterPro" id="IPR004358">
    <property type="entry name" value="Sig_transdc_His_kin-like_C"/>
</dbReference>
<organism evidence="16 17">
    <name type="scientific">Caldimonas mangrovi</name>
    <dbReference type="NCBI Taxonomy" id="2944811"/>
    <lineage>
        <taxon>Bacteria</taxon>
        <taxon>Pseudomonadati</taxon>
        <taxon>Pseudomonadota</taxon>
        <taxon>Betaproteobacteria</taxon>
        <taxon>Burkholderiales</taxon>
        <taxon>Sphaerotilaceae</taxon>
        <taxon>Caldimonas</taxon>
    </lineage>
</organism>
<evidence type="ECO:0000259" key="11">
    <source>
        <dbReference type="PROSITE" id="PS50109"/>
    </source>
</evidence>
<dbReference type="InterPro" id="IPR000014">
    <property type="entry name" value="PAS"/>
</dbReference>
<dbReference type="Gene3D" id="3.30.450.350">
    <property type="entry name" value="CHASE domain"/>
    <property type="match status" value="1"/>
</dbReference>
<evidence type="ECO:0000256" key="8">
    <source>
        <dbReference type="PROSITE-ProRule" id="PRU00169"/>
    </source>
</evidence>
<dbReference type="Gene3D" id="3.30.450.20">
    <property type="entry name" value="PAS domain"/>
    <property type="match status" value="2"/>
</dbReference>
<dbReference type="Pfam" id="PF02518">
    <property type="entry name" value="HATPase_c"/>
    <property type="match status" value="1"/>
</dbReference>
<dbReference type="SMART" id="SM00387">
    <property type="entry name" value="HATPase_c"/>
    <property type="match status" value="1"/>
</dbReference>
<accession>A0ABT0YPK3</accession>
<dbReference type="EMBL" id="JAMKFE010000008">
    <property type="protein sequence ID" value="MCM5680665.1"/>
    <property type="molecule type" value="Genomic_DNA"/>
</dbReference>
<dbReference type="Proteomes" id="UP001165541">
    <property type="component" value="Unassembled WGS sequence"/>
</dbReference>
<evidence type="ECO:0000256" key="9">
    <source>
        <dbReference type="SAM" id="Coils"/>
    </source>
</evidence>
<dbReference type="CDD" id="cd17546">
    <property type="entry name" value="REC_hyHK_CKI1_RcsC-like"/>
    <property type="match status" value="1"/>
</dbReference>
<evidence type="ECO:0000259" key="14">
    <source>
        <dbReference type="PROSITE" id="PS50113"/>
    </source>
</evidence>
<dbReference type="SUPFAM" id="SSF47384">
    <property type="entry name" value="Homodimeric domain of signal transducing histidine kinase"/>
    <property type="match status" value="1"/>
</dbReference>
<dbReference type="Pfam" id="PF00072">
    <property type="entry name" value="Response_reg"/>
    <property type="match status" value="1"/>
</dbReference>
<dbReference type="SMART" id="SM00388">
    <property type="entry name" value="HisKA"/>
    <property type="match status" value="1"/>
</dbReference>
<evidence type="ECO:0000256" key="6">
    <source>
        <dbReference type="ARBA" id="ARBA00022989"/>
    </source>
</evidence>
<evidence type="ECO:0000256" key="5">
    <source>
        <dbReference type="ARBA" id="ARBA00022692"/>
    </source>
</evidence>
<proteinExistence type="predicted"/>
<dbReference type="InterPro" id="IPR006189">
    <property type="entry name" value="CHASE_dom"/>
</dbReference>
<dbReference type="PANTHER" id="PTHR45339:SF5">
    <property type="entry name" value="HISTIDINE KINASE"/>
    <property type="match status" value="1"/>
</dbReference>
<dbReference type="CDD" id="cd16922">
    <property type="entry name" value="HATPase_EvgS-ArcB-TorS-like"/>
    <property type="match status" value="1"/>
</dbReference>
<evidence type="ECO:0000259" key="15">
    <source>
        <dbReference type="PROSITE" id="PS50839"/>
    </source>
</evidence>
<feature type="modified residue" description="4-aspartylphosphate" evidence="8">
    <location>
        <position position="940"/>
    </location>
</feature>
<dbReference type="SMART" id="SM01079">
    <property type="entry name" value="CHASE"/>
    <property type="match status" value="1"/>
</dbReference>
<dbReference type="CDD" id="cd00082">
    <property type="entry name" value="HisKA"/>
    <property type="match status" value="1"/>
</dbReference>
<dbReference type="InterPro" id="IPR000700">
    <property type="entry name" value="PAS-assoc_C"/>
</dbReference>
<feature type="domain" description="PAC" evidence="14">
    <location>
        <begin position="415"/>
        <end position="467"/>
    </location>
</feature>
<feature type="coiled-coil region" evidence="9">
    <location>
        <begin position="458"/>
        <end position="489"/>
    </location>
</feature>
<evidence type="ECO:0000256" key="2">
    <source>
        <dbReference type="ARBA" id="ARBA00004370"/>
    </source>
</evidence>
<dbReference type="Pfam" id="PF00512">
    <property type="entry name" value="HisKA"/>
    <property type="match status" value="1"/>
</dbReference>
<feature type="domain" description="Histidine kinase" evidence="11">
    <location>
        <begin position="651"/>
        <end position="871"/>
    </location>
</feature>
<feature type="domain" description="PAC" evidence="14">
    <location>
        <begin position="574"/>
        <end position="626"/>
    </location>
</feature>
<comment type="subcellular location">
    <subcellularLocation>
        <location evidence="2">Membrane</location>
    </subcellularLocation>
</comment>
<dbReference type="NCBIfam" id="TIGR00229">
    <property type="entry name" value="sensory_box"/>
    <property type="match status" value="2"/>
</dbReference>
<comment type="caution">
    <text evidence="16">The sequence shown here is derived from an EMBL/GenBank/DDBJ whole genome shotgun (WGS) entry which is preliminary data.</text>
</comment>
<dbReference type="InterPro" id="IPR011006">
    <property type="entry name" value="CheY-like_superfamily"/>
</dbReference>
<evidence type="ECO:0000313" key="16">
    <source>
        <dbReference type="EMBL" id="MCM5680665.1"/>
    </source>
</evidence>
<feature type="modified residue" description="4-aspartylphosphate" evidence="8">
    <location>
        <position position="1079"/>
    </location>
</feature>
<dbReference type="InterPro" id="IPR001789">
    <property type="entry name" value="Sig_transdc_resp-reg_receiver"/>
</dbReference>
<dbReference type="InterPro" id="IPR042240">
    <property type="entry name" value="CHASE_sf"/>
</dbReference>
<dbReference type="Gene3D" id="1.10.287.130">
    <property type="match status" value="1"/>
</dbReference>
<dbReference type="Gene3D" id="3.30.565.10">
    <property type="entry name" value="Histidine kinase-like ATPase, C-terminal domain"/>
    <property type="match status" value="1"/>
</dbReference>
<dbReference type="InterPro" id="IPR003594">
    <property type="entry name" value="HATPase_dom"/>
</dbReference>
<dbReference type="SMART" id="SM00091">
    <property type="entry name" value="PAS"/>
    <property type="match status" value="2"/>
</dbReference>
<evidence type="ECO:0000259" key="13">
    <source>
        <dbReference type="PROSITE" id="PS50112"/>
    </source>
</evidence>
<dbReference type="EC" id="2.7.13.3" evidence="3"/>
<dbReference type="PROSITE" id="PS50110">
    <property type="entry name" value="RESPONSE_REGULATORY"/>
    <property type="match status" value="2"/>
</dbReference>
<evidence type="ECO:0000256" key="1">
    <source>
        <dbReference type="ARBA" id="ARBA00000085"/>
    </source>
</evidence>
<keyword evidence="4 8" id="KW-0597">Phosphoprotein</keyword>